<dbReference type="STRING" id="1776384.GCA_900086585_02471"/>
<gene>
    <name evidence="4" type="ORF">DW099_00975</name>
</gene>
<dbReference type="Pfam" id="PF00440">
    <property type="entry name" value="TetR_N"/>
    <property type="match status" value="1"/>
</dbReference>
<keyword evidence="5" id="KW-1185">Reference proteome</keyword>
<dbReference type="InterPro" id="IPR050624">
    <property type="entry name" value="HTH-type_Tx_Regulator"/>
</dbReference>
<dbReference type="PANTHER" id="PTHR43479">
    <property type="entry name" value="ACREF/ENVCD OPERON REPRESSOR-RELATED"/>
    <property type="match status" value="1"/>
</dbReference>
<keyword evidence="1 2" id="KW-0238">DNA-binding</keyword>
<dbReference type="AlphaFoldDB" id="A0A415E5X0"/>
<dbReference type="Gene3D" id="1.10.357.10">
    <property type="entry name" value="Tetracycline Repressor, domain 2"/>
    <property type="match status" value="1"/>
</dbReference>
<organism evidence="4 5">
    <name type="scientific">Emergencia timonensis</name>
    <dbReference type="NCBI Taxonomy" id="1776384"/>
    <lineage>
        <taxon>Bacteria</taxon>
        <taxon>Bacillati</taxon>
        <taxon>Bacillota</taxon>
        <taxon>Clostridia</taxon>
        <taxon>Peptostreptococcales</taxon>
        <taxon>Anaerovoracaceae</taxon>
        <taxon>Emergencia</taxon>
    </lineage>
</organism>
<dbReference type="InterPro" id="IPR001647">
    <property type="entry name" value="HTH_TetR"/>
</dbReference>
<evidence type="ECO:0000259" key="3">
    <source>
        <dbReference type="PROSITE" id="PS50977"/>
    </source>
</evidence>
<dbReference type="OrthoDB" id="9812484at2"/>
<sequence length="198" mass="23270">MPRFSNMEREKIREKLMQEGERLFTSFGLKKVSIDEIVQAAGIAKGSFYSFYTNKEHLYMDISGNLQQKMWREMDEFLNEHRTLPPRELCKQCFLWMFHQLERYPMLKQVDNETAEHLYRKLPPEVLAAHTRDDSHELIKLEEYGIHFTCGIDIATKTLQTLAVSLLNLQQDQTGDRQIIMEIILDGVLKEIVSDESN</sequence>
<dbReference type="PRINTS" id="PR00455">
    <property type="entry name" value="HTHTETR"/>
</dbReference>
<dbReference type="PROSITE" id="PS50977">
    <property type="entry name" value="HTH_TETR_2"/>
    <property type="match status" value="1"/>
</dbReference>
<name>A0A415E5X0_9FIRM</name>
<evidence type="ECO:0000256" key="2">
    <source>
        <dbReference type="PROSITE-ProRule" id="PRU00335"/>
    </source>
</evidence>
<dbReference type="EMBL" id="QRMS01000001">
    <property type="protein sequence ID" value="RHJ89177.1"/>
    <property type="molecule type" value="Genomic_DNA"/>
</dbReference>
<dbReference type="GO" id="GO:0003677">
    <property type="term" value="F:DNA binding"/>
    <property type="evidence" value="ECO:0007669"/>
    <property type="project" value="UniProtKB-UniRule"/>
</dbReference>
<evidence type="ECO:0000313" key="4">
    <source>
        <dbReference type="EMBL" id="RHJ89177.1"/>
    </source>
</evidence>
<dbReference type="Proteomes" id="UP000284841">
    <property type="component" value="Unassembled WGS sequence"/>
</dbReference>
<accession>A0A415E5X0</accession>
<feature type="domain" description="HTH tetR-type" evidence="3">
    <location>
        <begin position="10"/>
        <end position="70"/>
    </location>
</feature>
<feature type="DNA-binding region" description="H-T-H motif" evidence="2">
    <location>
        <begin position="33"/>
        <end position="52"/>
    </location>
</feature>
<dbReference type="RefSeq" id="WP_067538897.1">
    <property type="nucleotide sequence ID" value="NZ_AP025567.1"/>
</dbReference>
<evidence type="ECO:0000313" key="5">
    <source>
        <dbReference type="Proteomes" id="UP000284841"/>
    </source>
</evidence>
<proteinExistence type="predicted"/>
<dbReference type="GeneID" id="83004808"/>
<dbReference type="InterPro" id="IPR009057">
    <property type="entry name" value="Homeodomain-like_sf"/>
</dbReference>
<reference evidence="4 5" key="1">
    <citation type="submission" date="2018-08" db="EMBL/GenBank/DDBJ databases">
        <title>A genome reference for cultivated species of the human gut microbiota.</title>
        <authorList>
            <person name="Zou Y."/>
            <person name="Xue W."/>
            <person name="Luo G."/>
        </authorList>
    </citation>
    <scope>NUCLEOTIDE SEQUENCE [LARGE SCALE GENOMIC DNA]</scope>
    <source>
        <strain evidence="4 5">AM07-24</strain>
    </source>
</reference>
<dbReference type="PANTHER" id="PTHR43479:SF11">
    <property type="entry name" value="ACREF_ENVCD OPERON REPRESSOR-RELATED"/>
    <property type="match status" value="1"/>
</dbReference>
<comment type="caution">
    <text evidence="4">The sequence shown here is derived from an EMBL/GenBank/DDBJ whole genome shotgun (WGS) entry which is preliminary data.</text>
</comment>
<evidence type="ECO:0000256" key="1">
    <source>
        <dbReference type="ARBA" id="ARBA00023125"/>
    </source>
</evidence>
<protein>
    <submittedName>
        <fullName evidence="4">TetR/AcrR family transcriptional regulator</fullName>
    </submittedName>
</protein>
<dbReference type="SUPFAM" id="SSF46689">
    <property type="entry name" value="Homeodomain-like"/>
    <property type="match status" value="1"/>
</dbReference>